<protein>
    <submittedName>
        <fullName evidence="3">Uncharacterized protein LOC100183826</fullName>
    </submittedName>
</protein>
<feature type="domain" description="Protein kinase" evidence="2">
    <location>
        <begin position="151"/>
        <end position="489"/>
    </location>
</feature>
<dbReference type="InterPro" id="IPR000719">
    <property type="entry name" value="Prot_kinase_dom"/>
</dbReference>
<dbReference type="InterPro" id="IPR011009">
    <property type="entry name" value="Kinase-like_dom_sf"/>
</dbReference>
<gene>
    <name evidence="3" type="primary">LOC100183826</name>
</gene>
<reference evidence="3" key="1">
    <citation type="submission" date="2020-04" db="EMBL/GenBank/DDBJ databases">
        <authorList>
            <person name="Neveu A P."/>
        </authorList>
    </citation>
    <scope>NUCLEOTIDE SEQUENCE</scope>
    <source>
        <tissue evidence="3">Whole embryo</tissue>
    </source>
</reference>
<accession>A0A6F9DH91</accession>
<dbReference type="GO" id="GO:0005737">
    <property type="term" value="C:cytoplasm"/>
    <property type="evidence" value="ECO:0007669"/>
    <property type="project" value="TreeGrafter"/>
</dbReference>
<feature type="compositionally biased region" description="Basic and acidic residues" evidence="1">
    <location>
        <begin position="87"/>
        <end position="103"/>
    </location>
</feature>
<dbReference type="AlphaFoldDB" id="A0A6F9DH91"/>
<dbReference type="GO" id="GO:0004674">
    <property type="term" value="F:protein serine/threonine kinase activity"/>
    <property type="evidence" value="ECO:0007669"/>
    <property type="project" value="TreeGrafter"/>
</dbReference>
<dbReference type="EMBL" id="LR786965">
    <property type="protein sequence ID" value="CAB3262827.1"/>
    <property type="molecule type" value="mRNA"/>
</dbReference>
<proteinExistence type="evidence at transcript level"/>
<dbReference type="InterPro" id="IPR053235">
    <property type="entry name" value="Ser_Thr_kinase"/>
</dbReference>
<organism evidence="3">
    <name type="scientific">Phallusia mammillata</name>
    <dbReference type="NCBI Taxonomy" id="59560"/>
    <lineage>
        <taxon>Eukaryota</taxon>
        <taxon>Metazoa</taxon>
        <taxon>Chordata</taxon>
        <taxon>Tunicata</taxon>
        <taxon>Ascidiacea</taxon>
        <taxon>Phlebobranchia</taxon>
        <taxon>Ascidiidae</taxon>
        <taxon>Phallusia</taxon>
    </lineage>
</organism>
<dbReference type="PANTHER" id="PTHR24361">
    <property type="entry name" value="MITOGEN-ACTIVATED KINASE KINASE KINASE"/>
    <property type="match status" value="1"/>
</dbReference>
<dbReference type="PROSITE" id="PS50011">
    <property type="entry name" value="PROTEIN_KINASE_DOM"/>
    <property type="match status" value="1"/>
</dbReference>
<feature type="region of interest" description="Disordered" evidence="1">
    <location>
        <begin position="80"/>
        <end position="103"/>
    </location>
</feature>
<dbReference type="Pfam" id="PF00069">
    <property type="entry name" value="Pkinase"/>
    <property type="match status" value="1"/>
</dbReference>
<dbReference type="GO" id="GO:0005524">
    <property type="term" value="F:ATP binding"/>
    <property type="evidence" value="ECO:0007669"/>
    <property type="project" value="InterPro"/>
</dbReference>
<dbReference type="Gene3D" id="1.10.510.10">
    <property type="entry name" value="Transferase(Phosphotransferase) domain 1"/>
    <property type="match status" value="1"/>
</dbReference>
<feature type="region of interest" description="Disordered" evidence="1">
    <location>
        <begin position="28"/>
        <end position="61"/>
    </location>
</feature>
<sequence>MNRSVFNAREQRTNVVTPCEQLIHLNLDPSSMVRKSRKRSRSQDSQSPLVTVAPPAASSSGVLNSQPCVFEQFAAKPQDFTEVPEQVDAKHDSEKSDENERIREENRLLSTYRHKFIKRIPRSDQHDRQKWLVRDVVADNEVVLHKIASDYQSANPCSTGEFGLRTTCRRRSFQHVGRGHVAESQIEMSRDFFREVILMRCVRKCSFILKCHGFVLDNQRNLYISTEQFGEEPLSRFQERSLNQVLPEKQVRAISQQLLRALGYMHSIRICHNEIRASNIIVSHQPSNEPPSRACPDVEGRLHVKVGNFHLARDFATWVECQREFECFKCRPVSKIGSRCAKNRFQAMRCHPGYDMLCFAHLLFRCLRGTSPWTKECSCDKHYTKHCKRLARIRAANFSAQHDFGNATEEQPLIAARNNHSHIAQRTAKTLSKMKKGAMNKSSYETKDAKKSWKNFSRKFAECLELLLSDREGDRPSANELTNSASPYSQLFNADNSSCTWTRRALRENIMTTCVYSETRR</sequence>
<dbReference type="SUPFAM" id="SSF56112">
    <property type="entry name" value="Protein kinase-like (PK-like)"/>
    <property type="match status" value="1"/>
</dbReference>
<evidence type="ECO:0000313" key="3">
    <source>
        <dbReference type="EMBL" id="CAB3262827.1"/>
    </source>
</evidence>
<name>A0A6F9DH91_9ASCI</name>
<evidence type="ECO:0000256" key="1">
    <source>
        <dbReference type="SAM" id="MobiDB-lite"/>
    </source>
</evidence>
<dbReference type="SMART" id="SM00220">
    <property type="entry name" value="S_TKc"/>
    <property type="match status" value="1"/>
</dbReference>
<evidence type="ECO:0000259" key="2">
    <source>
        <dbReference type="PROSITE" id="PS50011"/>
    </source>
</evidence>